<evidence type="ECO:0000313" key="9">
    <source>
        <dbReference type="EMBL" id="KUN35398.1"/>
    </source>
</evidence>
<evidence type="ECO:0000259" key="8">
    <source>
        <dbReference type="Pfam" id="PF13193"/>
    </source>
</evidence>
<accession>A0A117QLT1</accession>
<evidence type="ECO:0000313" key="10">
    <source>
        <dbReference type="Proteomes" id="UP000053271"/>
    </source>
</evidence>
<evidence type="ECO:0000256" key="5">
    <source>
        <dbReference type="SAM" id="MobiDB-lite"/>
    </source>
</evidence>
<dbReference type="RefSeq" id="WP_067238207.1">
    <property type="nucleotide sequence ID" value="NZ_KQ948558.1"/>
</dbReference>
<dbReference type="PANTHER" id="PTHR43605:SF10">
    <property type="entry name" value="ACYL-COA SYNTHETASE MEDIUM CHAIN FAMILY MEMBER 3"/>
    <property type="match status" value="1"/>
</dbReference>
<keyword evidence="2" id="KW-0436">Ligase</keyword>
<organism evidence="9 10">
    <name type="scientific">Streptomyces longwoodensis</name>
    <dbReference type="NCBI Taxonomy" id="68231"/>
    <lineage>
        <taxon>Bacteria</taxon>
        <taxon>Bacillati</taxon>
        <taxon>Actinomycetota</taxon>
        <taxon>Actinomycetes</taxon>
        <taxon>Kitasatosporales</taxon>
        <taxon>Streptomycetaceae</taxon>
        <taxon>Streptomyces</taxon>
    </lineage>
</organism>
<dbReference type="InterPro" id="IPR025110">
    <property type="entry name" value="AMP-bd_C"/>
</dbReference>
<protein>
    <recommendedName>
        <fullName evidence="11">AMP-dependent synthetase</fullName>
    </recommendedName>
</protein>
<dbReference type="InterPro" id="IPR014710">
    <property type="entry name" value="RmlC-like_jellyroll"/>
</dbReference>
<dbReference type="InterPro" id="IPR051087">
    <property type="entry name" value="Mitochondrial_ACSM"/>
</dbReference>
<keyword evidence="4" id="KW-0067">ATP-binding</keyword>
<feature type="compositionally biased region" description="Basic and acidic residues" evidence="5">
    <location>
        <begin position="1"/>
        <end position="12"/>
    </location>
</feature>
<dbReference type="Proteomes" id="UP000053271">
    <property type="component" value="Unassembled WGS sequence"/>
</dbReference>
<dbReference type="GO" id="GO:0016405">
    <property type="term" value="F:CoA-ligase activity"/>
    <property type="evidence" value="ECO:0007669"/>
    <property type="project" value="UniProtKB-ARBA"/>
</dbReference>
<comment type="similarity">
    <text evidence="1">Belongs to the ATP-dependent AMP-binding enzyme family.</text>
</comment>
<evidence type="ECO:0000256" key="3">
    <source>
        <dbReference type="ARBA" id="ARBA00022741"/>
    </source>
</evidence>
<evidence type="ECO:0000256" key="4">
    <source>
        <dbReference type="ARBA" id="ARBA00022840"/>
    </source>
</evidence>
<comment type="caution">
    <text evidence="9">The sequence shown here is derived from an EMBL/GenBank/DDBJ whole genome shotgun (WGS) entry which is preliminary data.</text>
</comment>
<evidence type="ECO:0000259" key="6">
    <source>
        <dbReference type="Pfam" id="PF00501"/>
    </source>
</evidence>
<dbReference type="SUPFAM" id="SSF56801">
    <property type="entry name" value="Acetyl-CoA synthetase-like"/>
    <property type="match status" value="1"/>
</dbReference>
<feature type="compositionally biased region" description="Basic and acidic residues" evidence="5">
    <location>
        <begin position="574"/>
        <end position="593"/>
    </location>
</feature>
<evidence type="ECO:0000256" key="2">
    <source>
        <dbReference type="ARBA" id="ARBA00022598"/>
    </source>
</evidence>
<dbReference type="GO" id="GO:0006637">
    <property type="term" value="P:acyl-CoA metabolic process"/>
    <property type="evidence" value="ECO:0007669"/>
    <property type="project" value="TreeGrafter"/>
</dbReference>
<dbReference type="Pfam" id="PF00501">
    <property type="entry name" value="AMP-binding"/>
    <property type="match status" value="1"/>
</dbReference>
<dbReference type="Gene3D" id="3.40.50.12780">
    <property type="entry name" value="N-terminal domain of ligase-like"/>
    <property type="match status" value="1"/>
</dbReference>
<dbReference type="Gene3D" id="2.60.120.10">
    <property type="entry name" value="Jelly Rolls"/>
    <property type="match status" value="1"/>
</dbReference>
<dbReference type="SUPFAM" id="SSF51182">
    <property type="entry name" value="RmlC-like cupins"/>
    <property type="match status" value="1"/>
</dbReference>
<dbReference type="GeneID" id="91427830"/>
<dbReference type="InterPro" id="IPR025979">
    <property type="entry name" value="ChrR-like_cupin_dom"/>
</dbReference>
<feature type="region of interest" description="Disordered" evidence="5">
    <location>
        <begin position="1"/>
        <end position="21"/>
    </location>
</feature>
<feature type="region of interest" description="Disordered" evidence="5">
    <location>
        <begin position="548"/>
        <end position="622"/>
    </location>
</feature>
<dbReference type="PANTHER" id="PTHR43605">
    <property type="entry name" value="ACYL-COENZYME A SYNTHETASE"/>
    <property type="match status" value="1"/>
</dbReference>
<dbReference type="GO" id="GO:0005524">
    <property type="term" value="F:ATP binding"/>
    <property type="evidence" value="ECO:0007669"/>
    <property type="project" value="UniProtKB-KW"/>
</dbReference>
<reference evidence="9 10" key="1">
    <citation type="submission" date="2015-10" db="EMBL/GenBank/DDBJ databases">
        <title>Draft genome sequence of Streptomyces longwoodensis DSM 41677, type strain for the species Streptomyces longwoodensis.</title>
        <authorList>
            <person name="Ruckert C."/>
            <person name="Winkler A."/>
            <person name="Kalinowski J."/>
            <person name="Kampfer P."/>
            <person name="Glaeser S."/>
        </authorList>
    </citation>
    <scope>NUCLEOTIDE SEQUENCE [LARGE SCALE GENOMIC DNA]</scope>
    <source>
        <strain evidence="9 10">DSM 41677</strain>
    </source>
</reference>
<dbReference type="Gene3D" id="3.30.300.30">
    <property type="match status" value="1"/>
</dbReference>
<dbReference type="InterPro" id="IPR011051">
    <property type="entry name" value="RmlC_Cupin_sf"/>
</dbReference>
<keyword evidence="3" id="KW-0547">Nucleotide-binding</keyword>
<evidence type="ECO:0000256" key="1">
    <source>
        <dbReference type="ARBA" id="ARBA00006432"/>
    </source>
</evidence>
<dbReference type="InterPro" id="IPR000873">
    <property type="entry name" value="AMP-dep_synth/lig_dom"/>
</dbReference>
<dbReference type="GO" id="GO:0004321">
    <property type="term" value="F:fatty-acyl-CoA synthase activity"/>
    <property type="evidence" value="ECO:0007669"/>
    <property type="project" value="TreeGrafter"/>
</dbReference>
<evidence type="ECO:0008006" key="11">
    <source>
        <dbReference type="Google" id="ProtNLM"/>
    </source>
</evidence>
<sequence>MTTARDHRDPVRSVHAPSAAHWTHRRTPAHAAFRRGRDLLLDLRADHEAARRAFTWPRMTHFNWALEWFDVIARDNRRTALELIGPDGRDQRISYQDLATRSDQLANWLTRTGVRRGDRVLIVLGPQVELWETLLACLKTGAVAIPTYTSLTRAEAADRIGRGRVRHVVCRSELAPLVPSHVPGAHTPLTRIAVGAPVAGWHAYDDSYQVSAAYLPAGPTPASDTAFAYFTSGTTSAPKLVVHTHASYPVGHLSSMYFNGLIPGDRHVNVSEPGWAKHSWSSFFVPFTAEATLVVPPAALVDSGHLPRLLQERGVTSLCAPPAQWTRLAAHASTAQPRLREATTAGEPLAQHVSEVIGAEWGVTVREGYGQTETTALVGTTPGLPHKPGWLGKPLPGWDLSVRGEQLYVELASAPVGMMAGYDGDPGRTRQVLGADRYATGDSAVLASDGYVRLLGRSDDVFKSGGHRVSPYELEAILRTHPGVRAAAVVPVPHPMLTLAAHAVVEREPGAEVTRADLLDHVDLHVTRALRVHSVSFTDALPRTTSGKIRRSEVSAHLRTTADAGPAPGLPHTEQAERTPHFGHAPHAEHPEPSEPSETSEPPAPPEPKGSPMTVTTPTPRRRDVLVVRDLLNGTALDRLTWQAYVQPGRQAVDVHWLYTAEETGPDGAEAYLARFGAGAHGDLHRHLGFELIVVVDGELRNDNGDVYGPGCLVLEKPGSVHRVSSMHGCTLLVIREKRTEALLPGELPDTGLALDGAPVTPS</sequence>
<feature type="domain" description="AMP-binding enzyme C-terminal" evidence="8">
    <location>
        <begin position="473"/>
        <end position="548"/>
    </location>
</feature>
<dbReference type="InterPro" id="IPR042099">
    <property type="entry name" value="ANL_N_sf"/>
</dbReference>
<keyword evidence="10" id="KW-1185">Reference proteome</keyword>
<feature type="domain" description="AMP-dependent synthetase/ligase" evidence="6">
    <location>
        <begin position="73"/>
        <end position="406"/>
    </location>
</feature>
<dbReference type="GO" id="GO:0006633">
    <property type="term" value="P:fatty acid biosynthetic process"/>
    <property type="evidence" value="ECO:0007669"/>
    <property type="project" value="TreeGrafter"/>
</dbReference>
<gene>
    <name evidence="9" type="ORF">AQJ30_24960</name>
</gene>
<dbReference type="GO" id="GO:0015645">
    <property type="term" value="F:fatty acid ligase activity"/>
    <property type="evidence" value="ECO:0007669"/>
    <property type="project" value="TreeGrafter"/>
</dbReference>
<name>A0A117QLT1_9ACTN</name>
<dbReference type="Pfam" id="PF12973">
    <property type="entry name" value="Cupin_7"/>
    <property type="match status" value="1"/>
</dbReference>
<dbReference type="EMBL" id="LMWS01000032">
    <property type="protein sequence ID" value="KUN35398.1"/>
    <property type="molecule type" value="Genomic_DNA"/>
</dbReference>
<dbReference type="STRING" id="68231.AQJ30_24960"/>
<feature type="domain" description="ChrR-like cupin" evidence="7">
    <location>
        <begin position="639"/>
        <end position="735"/>
    </location>
</feature>
<dbReference type="Pfam" id="PF13193">
    <property type="entry name" value="AMP-binding_C"/>
    <property type="match status" value="1"/>
</dbReference>
<proteinExistence type="inferred from homology"/>
<evidence type="ECO:0000259" key="7">
    <source>
        <dbReference type="Pfam" id="PF12973"/>
    </source>
</evidence>
<dbReference type="AlphaFoldDB" id="A0A117QLT1"/>
<dbReference type="InterPro" id="IPR045851">
    <property type="entry name" value="AMP-bd_C_sf"/>
</dbReference>